<gene>
    <name evidence="2" type="ORF">E0Z10_g2152</name>
</gene>
<dbReference type="PANTHER" id="PTHR10644">
    <property type="entry name" value="DNA REPAIR/RNA PROCESSING CPSF FAMILY"/>
    <property type="match status" value="1"/>
</dbReference>
<comment type="caution">
    <text evidence="2">The sequence shown here is derived from an EMBL/GenBank/DDBJ whole genome shotgun (WGS) entry which is preliminary data.</text>
</comment>
<evidence type="ECO:0000313" key="3">
    <source>
        <dbReference type="Proteomes" id="UP000297716"/>
    </source>
</evidence>
<dbReference type="AlphaFoldDB" id="A0A4Z0Z6U5"/>
<dbReference type="InterPro" id="IPR004871">
    <property type="entry name" value="RSE1/DDB1/CPSF1_C"/>
</dbReference>
<accession>A0A4Z0Z6U5</accession>
<keyword evidence="3" id="KW-1185">Reference proteome</keyword>
<protein>
    <recommendedName>
        <fullName evidence="1">RSE1/DDB1/CPSF1 C-terminal domain-containing protein</fullName>
    </recommendedName>
</protein>
<dbReference type="Proteomes" id="UP000297716">
    <property type="component" value="Unassembled WGS sequence"/>
</dbReference>
<dbReference type="OrthoDB" id="436637at2759"/>
<dbReference type="GO" id="GO:0005634">
    <property type="term" value="C:nucleus"/>
    <property type="evidence" value="ECO:0007669"/>
    <property type="project" value="InterPro"/>
</dbReference>
<feature type="domain" description="RSE1/DDB1/CPSF1 C-terminal" evidence="1">
    <location>
        <begin position="46"/>
        <end position="96"/>
    </location>
</feature>
<proteinExistence type="predicted"/>
<dbReference type="Pfam" id="PF03178">
    <property type="entry name" value="CPSF_A"/>
    <property type="match status" value="1"/>
</dbReference>
<sequence>MGVLPFRGQLGAGIGKTLRIYDPGLKQLLRKARANRIVVGDAQQGSFIARENIDFFQILEMYMRSQDPSLAGRDHLMYRSYYAPVKGVIDGDLCERSMSLPSDKKQIIAGELYLTVREIERKNLHIRTRSAS</sequence>
<evidence type="ECO:0000313" key="2">
    <source>
        <dbReference type="EMBL" id="TGJ86603.1"/>
    </source>
</evidence>
<dbReference type="GO" id="GO:0003676">
    <property type="term" value="F:nucleic acid binding"/>
    <property type="evidence" value="ECO:0007669"/>
    <property type="project" value="InterPro"/>
</dbReference>
<evidence type="ECO:0000259" key="1">
    <source>
        <dbReference type="Pfam" id="PF03178"/>
    </source>
</evidence>
<dbReference type="EMBL" id="SKBN01000025">
    <property type="protein sequence ID" value="TGJ86603.1"/>
    <property type="molecule type" value="Genomic_DNA"/>
</dbReference>
<reference evidence="2 3" key="1">
    <citation type="submission" date="2019-03" db="EMBL/GenBank/DDBJ databases">
        <title>Draft genome sequence of Xylaria hypoxylon DSM 108379, a ubiquitous saprotrophic-parasitic fungi on hardwood.</title>
        <authorList>
            <person name="Buettner E."/>
            <person name="Leonhardt S."/>
            <person name="Gebauer A.M."/>
            <person name="Liers C."/>
            <person name="Hofrichter M."/>
            <person name="Kellner H."/>
        </authorList>
    </citation>
    <scope>NUCLEOTIDE SEQUENCE [LARGE SCALE GENOMIC DNA]</scope>
    <source>
        <strain evidence="2 3">DSM 108379</strain>
    </source>
</reference>
<dbReference type="InterPro" id="IPR050358">
    <property type="entry name" value="RSE1/DDB1/CFT1"/>
</dbReference>
<name>A0A4Z0Z6U5_9PEZI</name>
<organism evidence="2 3">
    <name type="scientific">Xylaria hypoxylon</name>
    <dbReference type="NCBI Taxonomy" id="37992"/>
    <lineage>
        <taxon>Eukaryota</taxon>
        <taxon>Fungi</taxon>
        <taxon>Dikarya</taxon>
        <taxon>Ascomycota</taxon>
        <taxon>Pezizomycotina</taxon>
        <taxon>Sordariomycetes</taxon>
        <taxon>Xylariomycetidae</taxon>
        <taxon>Xylariales</taxon>
        <taxon>Xylariaceae</taxon>
        <taxon>Xylaria</taxon>
    </lineage>
</organism>
<dbReference type="STRING" id="37992.A0A4Z0Z6U5"/>